<dbReference type="Proteomes" id="UP001157161">
    <property type="component" value="Unassembled WGS sequence"/>
</dbReference>
<dbReference type="EMBL" id="BSUM01000001">
    <property type="protein sequence ID" value="GMA31403.1"/>
    <property type="molecule type" value="Genomic_DNA"/>
</dbReference>
<dbReference type="InterPro" id="IPR044901">
    <property type="entry name" value="Trehalose_TreZ_E-set_sf"/>
</dbReference>
<reference evidence="2" key="2">
    <citation type="submission" date="2023-02" db="EMBL/GenBank/DDBJ databases">
        <authorList>
            <person name="Sun Q."/>
            <person name="Mori K."/>
        </authorList>
    </citation>
    <scope>NUCLEOTIDE SEQUENCE</scope>
    <source>
        <strain evidence="2">NBRC 112290</strain>
    </source>
</reference>
<feature type="signal peptide" evidence="1">
    <location>
        <begin position="1"/>
        <end position="25"/>
    </location>
</feature>
<dbReference type="Gene3D" id="3.20.20.80">
    <property type="entry name" value="Glycosidases"/>
    <property type="match status" value="1"/>
</dbReference>
<dbReference type="GO" id="GO:0016798">
    <property type="term" value="F:hydrolase activity, acting on glycosyl bonds"/>
    <property type="evidence" value="ECO:0007669"/>
    <property type="project" value="UniProtKB-KW"/>
</dbReference>
<organism evidence="2 3">
    <name type="scientific">Litorihabitans aurantiacus</name>
    <dbReference type="NCBI Taxonomy" id="1930061"/>
    <lineage>
        <taxon>Bacteria</taxon>
        <taxon>Bacillati</taxon>
        <taxon>Actinomycetota</taxon>
        <taxon>Actinomycetes</taxon>
        <taxon>Micrococcales</taxon>
        <taxon>Beutenbergiaceae</taxon>
        <taxon>Litorihabitans</taxon>
    </lineage>
</organism>
<gene>
    <name evidence="2" type="ORF">GCM10025875_13950</name>
</gene>
<sequence>MQAAAAALVLLSPFTPMIFMGEEWAATSPFQFFTDHPEPELGEAVSRGRASEFGTHGWDEDVVVPDPQDRETFLRSRLRWDEVDEPEHARMLAWHRDLIALRRTQPALQTHRRDHVSVEVGTDAEGGDAWVALHRRDAGAVGPGVTTVVNLRETGTTVPIRSVASLLEWDGGGRTVRTPDEVVLPPRSVVVLSTAS</sequence>
<dbReference type="SUPFAM" id="SSF51445">
    <property type="entry name" value="(Trans)glycosidases"/>
    <property type="match status" value="1"/>
</dbReference>
<proteinExistence type="predicted"/>
<accession>A0AA38CNP4</accession>
<dbReference type="Gene3D" id="1.10.10.760">
    <property type="entry name" value="E-set domains of sugar-utilizing enzymes"/>
    <property type="match status" value="1"/>
</dbReference>
<keyword evidence="3" id="KW-1185">Reference proteome</keyword>
<feature type="chain" id="PRO_5041327437" description="DUF3459 domain-containing protein" evidence="1">
    <location>
        <begin position="26"/>
        <end position="196"/>
    </location>
</feature>
<evidence type="ECO:0000313" key="3">
    <source>
        <dbReference type="Proteomes" id="UP001157161"/>
    </source>
</evidence>
<name>A0AA38CNP4_9MICO</name>
<comment type="caution">
    <text evidence="2">The sequence shown here is derived from an EMBL/GenBank/DDBJ whole genome shotgun (WGS) entry which is preliminary data.</text>
</comment>
<dbReference type="AlphaFoldDB" id="A0AA38CNP4"/>
<dbReference type="RefSeq" id="WP_348525523.1">
    <property type="nucleotide sequence ID" value="NZ_BSUM01000001.1"/>
</dbReference>
<evidence type="ECO:0000313" key="2">
    <source>
        <dbReference type="EMBL" id="GMA31403.1"/>
    </source>
</evidence>
<evidence type="ECO:0000256" key="1">
    <source>
        <dbReference type="SAM" id="SignalP"/>
    </source>
</evidence>
<dbReference type="InterPro" id="IPR017853">
    <property type="entry name" value="GH"/>
</dbReference>
<evidence type="ECO:0008006" key="4">
    <source>
        <dbReference type="Google" id="ProtNLM"/>
    </source>
</evidence>
<protein>
    <recommendedName>
        <fullName evidence="4">DUF3459 domain-containing protein</fullName>
    </recommendedName>
</protein>
<keyword evidence="1" id="KW-0732">Signal</keyword>
<reference evidence="2" key="1">
    <citation type="journal article" date="2014" name="Int. J. Syst. Evol. Microbiol.">
        <title>Complete genome sequence of Corynebacterium casei LMG S-19264T (=DSM 44701T), isolated from a smear-ripened cheese.</title>
        <authorList>
            <consortium name="US DOE Joint Genome Institute (JGI-PGF)"/>
            <person name="Walter F."/>
            <person name="Albersmeier A."/>
            <person name="Kalinowski J."/>
            <person name="Ruckert C."/>
        </authorList>
    </citation>
    <scope>NUCLEOTIDE SEQUENCE</scope>
    <source>
        <strain evidence="2">NBRC 112290</strain>
    </source>
</reference>